<dbReference type="EMBL" id="VVZA01000011">
    <property type="protein sequence ID" value="KAA5404063.1"/>
    <property type="molecule type" value="Genomic_DNA"/>
</dbReference>
<evidence type="ECO:0000313" key="5">
    <source>
        <dbReference type="Proteomes" id="UP000481616"/>
    </source>
</evidence>
<sequence length="613" mass="69664">MKLGFILKTTNSGDGEAFSINKEESWAKYATEVRSYIKELHNFDGTSKTVILVRFHGSDGYMISIIKARPDGSGRENDNTAAWIHFPAKIKISAKEVCSIIQLVVEELSARKSINRLRLEEAFNKQYDSKNTLFTAVEFITSNKDGNIGYRYFGERCDYQLYEYLGDSIGQIGYKGYKGIFFIDHSSGITIDKQEIRTPIKKICALNIPNVNNGFKVYIGNKPFSSPIEIPEDAKVSVVLKKNGYADIKKEISVSNPNISIEPKEYRRCIQKAWFHAYDSENKESLTSKISIKVDGQYFNDGVLYVAEKLDNHHNVEIQCNGYEPYKANIEINDNIPAIALNAKEYEETFILPKQDGNGLDANATIIIKTKKNFQSMPLKGYTVEGDKFLCYNNNIVLKIKWFFIGFISLFVIGALYQGYVAIDEFFDNHEFQLGLPFIVEKHIKTTTDDVIITDKAEAEQPEATNLDDKAIEYLNKQEAWIKDSLENYKITQGLFDAMNAFELESLTSEKYSMLMQSERFSRIFYAAQECLEQNIDVKKGTSKGHYNNKSTDNKITVDDYIQWLQNAPHEIKTEKNPTKTPQKSQKIDQSIKSSQGSASTETAPTKKTRGGL</sequence>
<dbReference type="Proteomes" id="UP000441162">
    <property type="component" value="Unassembled WGS sequence"/>
</dbReference>
<dbReference type="RefSeq" id="WP_130054139.1">
    <property type="nucleotide sequence ID" value="NZ_JBCHCX010000009.1"/>
</dbReference>
<reference evidence="4 5" key="1">
    <citation type="journal article" date="2019" name="Nat. Med.">
        <title>A library of human gut bacterial isolates paired with longitudinal multiomics data enables mechanistic microbiome research.</title>
        <authorList>
            <person name="Poyet M."/>
            <person name="Groussin M."/>
            <person name="Gibbons S.M."/>
            <person name="Avila-Pacheco J."/>
            <person name="Jiang X."/>
            <person name="Kearney S.M."/>
            <person name="Perrotta A.R."/>
            <person name="Berdy B."/>
            <person name="Zhao S."/>
            <person name="Lieberman T.D."/>
            <person name="Swanson P.K."/>
            <person name="Smith M."/>
            <person name="Roesemann S."/>
            <person name="Alexander J.E."/>
            <person name="Rich S.A."/>
            <person name="Livny J."/>
            <person name="Vlamakis H."/>
            <person name="Clish C."/>
            <person name="Bullock K."/>
            <person name="Deik A."/>
            <person name="Scott J."/>
            <person name="Pierce K.A."/>
            <person name="Xavier R.J."/>
            <person name="Alm E.J."/>
        </authorList>
    </citation>
    <scope>NUCLEOTIDE SEQUENCE [LARGE SCALE GENOMIC DNA]</scope>
    <source>
        <strain evidence="2 5">BIOML-A1</strain>
        <strain evidence="3 4">BIOML-A4</strain>
    </source>
</reference>
<feature type="compositionally biased region" description="Polar residues" evidence="1">
    <location>
        <begin position="597"/>
        <end position="606"/>
    </location>
</feature>
<accession>A0A4Q5HR58</accession>
<comment type="caution">
    <text evidence="3">The sequence shown here is derived from an EMBL/GenBank/DDBJ whole genome shotgun (WGS) entry which is preliminary data.</text>
</comment>
<evidence type="ECO:0000313" key="4">
    <source>
        <dbReference type="Proteomes" id="UP000441162"/>
    </source>
</evidence>
<name>A0A4Q5HR58_9BACT</name>
<dbReference type="Proteomes" id="UP000481616">
    <property type="component" value="Unassembled WGS sequence"/>
</dbReference>
<feature type="region of interest" description="Disordered" evidence="1">
    <location>
        <begin position="570"/>
        <end position="613"/>
    </location>
</feature>
<evidence type="ECO:0000256" key="1">
    <source>
        <dbReference type="SAM" id="MobiDB-lite"/>
    </source>
</evidence>
<proteinExistence type="predicted"/>
<organism evidence="3 4">
    <name type="scientific">Phocaeicola dorei</name>
    <dbReference type="NCBI Taxonomy" id="357276"/>
    <lineage>
        <taxon>Bacteria</taxon>
        <taxon>Pseudomonadati</taxon>
        <taxon>Bacteroidota</taxon>
        <taxon>Bacteroidia</taxon>
        <taxon>Bacteroidales</taxon>
        <taxon>Bacteroidaceae</taxon>
        <taxon>Phocaeicola</taxon>
    </lineage>
</organism>
<dbReference type="AlphaFoldDB" id="A0A4Q5HR58"/>
<protein>
    <submittedName>
        <fullName evidence="3">Uncharacterized protein</fullName>
    </submittedName>
</protein>
<gene>
    <name evidence="3" type="ORF">F2Y51_13460</name>
    <name evidence="2" type="ORF">F2Y58_14395</name>
</gene>
<feature type="compositionally biased region" description="Low complexity" evidence="1">
    <location>
        <begin position="583"/>
        <end position="596"/>
    </location>
</feature>
<evidence type="ECO:0000313" key="3">
    <source>
        <dbReference type="EMBL" id="KAA5404063.1"/>
    </source>
</evidence>
<evidence type="ECO:0000313" key="2">
    <source>
        <dbReference type="EMBL" id="KAA5396702.1"/>
    </source>
</evidence>
<dbReference type="EMBL" id="VVYY01000012">
    <property type="protein sequence ID" value="KAA5396702.1"/>
    <property type="molecule type" value="Genomic_DNA"/>
</dbReference>